<proteinExistence type="predicted"/>
<accession>A0A9Q1BH82</accession>
<reference evidence="2" key="1">
    <citation type="submission" date="2021-10" db="EMBL/GenBank/DDBJ databases">
        <title>Tropical sea cucumber genome reveals ecological adaptation and Cuvierian tubules defense mechanism.</title>
        <authorList>
            <person name="Chen T."/>
        </authorList>
    </citation>
    <scope>NUCLEOTIDE SEQUENCE</scope>
    <source>
        <strain evidence="2">Nanhai2018</strain>
        <tissue evidence="2">Muscle</tissue>
    </source>
</reference>
<organism evidence="2 3">
    <name type="scientific">Holothuria leucospilota</name>
    <name type="common">Black long sea cucumber</name>
    <name type="synonym">Mertensiothuria leucospilota</name>
    <dbReference type="NCBI Taxonomy" id="206669"/>
    <lineage>
        <taxon>Eukaryota</taxon>
        <taxon>Metazoa</taxon>
        <taxon>Echinodermata</taxon>
        <taxon>Eleutherozoa</taxon>
        <taxon>Echinozoa</taxon>
        <taxon>Holothuroidea</taxon>
        <taxon>Aspidochirotacea</taxon>
        <taxon>Aspidochirotida</taxon>
        <taxon>Holothuriidae</taxon>
        <taxon>Holothuria</taxon>
    </lineage>
</organism>
<dbReference type="AlphaFoldDB" id="A0A9Q1BH82"/>
<sequence length="199" mass="22524">MLHSKRKQTGSGDRQKGVDKRALFNRTKPIKRESYKQTRVVTEGHQRVFLRVLPVKAKYEGPEVSWAPLDDGSDTSFCKQSLADELGIKKNKENILLTTVNGAGVRRKGMPVSLTVEGLQGGRPDDKLEAWTLESLSVSHRSVPQREEIDQWPHLRGIQLHSAEAPNIRLLIGSDALEVFWVQEERRGKERSHMPSEPL</sequence>
<comment type="caution">
    <text evidence="2">The sequence shown here is derived from an EMBL/GenBank/DDBJ whole genome shotgun (WGS) entry which is preliminary data.</text>
</comment>
<evidence type="ECO:0000256" key="1">
    <source>
        <dbReference type="SAM" id="MobiDB-lite"/>
    </source>
</evidence>
<protein>
    <submittedName>
        <fullName evidence="2">Uncharacterized protein</fullName>
    </submittedName>
</protein>
<dbReference type="PANTHER" id="PTHR47331">
    <property type="entry name" value="PHD-TYPE DOMAIN-CONTAINING PROTEIN"/>
    <property type="match status" value="1"/>
</dbReference>
<evidence type="ECO:0000313" key="3">
    <source>
        <dbReference type="Proteomes" id="UP001152320"/>
    </source>
</evidence>
<feature type="region of interest" description="Disordered" evidence="1">
    <location>
        <begin position="1"/>
        <end position="29"/>
    </location>
</feature>
<gene>
    <name evidence="2" type="ORF">HOLleu_34564</name>
</gene>
<evidence type="ECO:0000313" key="2">
    <source>
        <dbReference type="EMBL" id="KAJ8024617.1"/>
    </source>
</evidence>
<feature type="compositionally biased region" description="Basic and acidic residues" evidence="1">
    <location>
        <begin position="13"/>
        <end position="22"/>
    </location>
</feature>
<dbReference type="PANTHER" id="PTHR47331:SF4">
    <property type="entry name" value="PEPTIDASE S1 DOMAIN-CONTAINING PROTEIN"/>
    <property type="match status" value="1"/>
</dbReference>
<dbReference type="Proteomes" id="UP001152320">
    <property type="component" value="Chromosome 18"/>
</dbReference>
<name>A0A9Q1BH82_HOLLE</name>
<dbReference type="EMBL" id="JAIZAY010000018">
    <property type="protein sequence ID" value="KAJ8024617.1"/>
    <property type="molecule type" value="Genomic_DNA"/>
</dbReference>
<keyword evidence="3" id="KW-1185">Reference proteome</keyword>